<dbReference type="Gene3D" id="3.40.1090.10">
    <property type="entry name" value="Cytosolic phospholipase A2 catalytic domain"/>
    <property type="match status" value="1"/>
</dbReference>
<keyword evidence="3" id="KW-0443">Lipid metabolism</keyword>
<dbReference type="Pfam" id="PF11815">
    <property type="entry name" value="DUF3336"/>
    <property type="match status" value="1"/>
</dbReference>
<evidence type="ECO:0000259" key="6">
    <source>
        <dbReference type="PROSITE" id="PS51635"/>
    </source>
</evidence>
<evidence type="ECO:0000256" key="5">
    <source>
        <dbReference type="SAM" id="MobiDB-lite"/>
    </source>
</evidence>
<proteinExistence type="predicted"/>
<feature type="compositionally biased region" description="Polar residues" evidence="5">
    <location>
        <begin position="1"/>
        <end position="34"/>
    </location>
</feature>
<feature type="domain" description="PNPLA" evidence="6">
    <location>
        <begin position="210"/>
        <end position="395"/>
    </location>
</feature>
<accession>A0ABN7VN72</accession>
<dbReference type="InterPro" id="IPR016035">
    <property type="entry name" value="Acyl_Trfase/lysoPLipase"/>
</dbReference>
<feature type="region of interest" description="Disordered" evidence="5">
    <location>
        <begin position="490"/>
        <end position="541"/>
    </location>
</feature>
<dbReference type="InterPro" id="IPR050301">
    <property type="entry name" value="NTE"/>
</dbReference>
<evidence type="ECO:0000313" key="7">
    <source>
        <dbReference type="EMBL" id="CAG8784048.1"/>
    </source>
</evidence>
<feature type="short sequence motif" description="GXSXG" evidence="4">
    <location>
        <begin position="241"/>
        <end position="245"/>
    </location>
</feature>
<keyword evidence="1" id="KW-0378">Hydrolase</keyword>
<dbReference type="PROSITE" id="PS51635">
    <property type="entry name" value="PNPLA"/>
    <property type="match status" value="1"/>
</dbReference>
<feature type="region of interest" description="Disordered" evidence="5">
    <location>
        <begin position="1"/>
        <end position="39"/>
    </location>
</feature>
<evidence type="ECO:0000256" key="2">
    <source>
        <dbReference type="ARBA" id="ARBA00022963"/>
    </source>
</evidence>
<organism evidence="7 8">
    <name type="scientific">Gigaspora margarita</name>
    <dbReference type="NCBI Taxonomy" id="4874"/>
    <lineage>
        <taxon>Eukaryota</taxon>
        <taxon>Fungi</taxon>
        <taxon>Fungi incertae sedis</taxon>
        <taxon>Mucoromycota</taxon>
        <taxon>Glomeromycotina</taxon>
        <taxon>Glomeromycetes</taxon>
        <taxon>Diversisporales</taxon>
        <taxon>Gigasporaceae</taxon>
        <taxon>Gigaspora</taxon>
    </lineage>
</organism>
<comment type="caution">
    <text evidence="4">Lacks conserved residue(s) required for the propagation of feature annotation.</text>
</comment>
<dbReference type="InterPro" id="IPR021771">
    <property type="entry name" value="Triacylglycerol_lipase_N"/>
</dbReference>
<sequence>MAPQNNNYTSNLEDPTDYNVPSSDQNTEQPVNNRSSSSSLFSGIKSVAFDVSSYWAKKFYDAVLLPRDPRAYYKHLLDVASNYEQWSEAAKILDQLEGKDQWKNDAKSPDYDYDLLQQRLQQLKKARKSGDLSHMTFLLKTSLARNLADMGQPKLYAYTHIGTKKLIENYIAEVVKQMNIICDTESDDISTKDKLEFFINTRQSFGRTALLLSGGATFGLAHIGVIKCLYECKLLPRIISGASSGSIFAAILCTKTDDEIPETLRKLSSTGFHLEVFERSSTPETWLIRINRFLKQGVLFDADILTECMRHNIPDMTFQEAYNRTRRILNITVSTSTVYEMPRLLNYLTAPDVKNLIPSTVSRLVGWFLFFAISELEHRLTQLSEFGVMPSLLYRTKAIMSQRYYGDITIVPNISYTDFFRILSNPTPEVVQKATLRGERATWPKISIIRNHCQIELTLDEIVYRLRRRQLGDSFPTRNSEELYGLDLETQRTESKESHSQQLDNHGKQRHKVQPLSTTNSTKNELQNSVTTPVLSTHHIE</sequence>
<dbReference type="InterPro" id="IPR002641">
    <property type="entry name" value="PNPLA_dom"/>
</dbReference>
<dbReference type="Proteomes" id="UP000789901">
    <property type="component" value="Unassembled WGS sequence"/>
</dbReference>
<evidence type="ECO:0000256" key="3">
    <source>
        <dbReference type="ARBA" id="ARBA00023098"/>
    </source>
</evidence>
<dbReference type="EMBL" id="CAJVQB010017396">
    <property type="protein sequence ID" value="CAG8784048.1"/>
    <property type="molecule type" value="Genomic_DNA"/>
</dbReference>
<gene>
    <name evidence="7" type="ORF">GMARGA_LOCUS20149</name>
</gene>
<feature type="compositionally biased region" description="Polar residues" evidence="5">
    <location>
        <begin position="515"/>
        <end position="535"/>
    </location>
</feature>
<name>A0ABN7VN72_GIGMA</name>
<feature type="compositionally biased region" description="Basic and acidic residues" evidence="5">
    <location>
        <begin position="490"/>
        <end position="499"/>
    </location>
</feature>
<keyword evidence="8" id="KW-1185">Reference proteome</keyword>
<dbReference type="PANTHER" id="PTHR14226">
    <property type="entry name" value="NEUROPATHY TARGET ESTERASE/SWISS CHEESE D.MELANOGASTER"/>
    <property type="match status" value="1"/>
</dbReference>
<reference evidence="7 8" key="1">
    <citation type="submission" date="2021-06" db="EMBL/GenBank/DDBJ databases">
        <authorList>
            <person name="Kallberg Y."/>
            <person name="Tangrot J."/>
            <person name="Rosling A."/>
        </authorList>
    </citation>
    <scope>NUCLEOTIDE SEQUENCE [LARGE SCALE GENOMIC DNA]</scope>
    <source>
        <strain evidence="7 8">120-4 pot B 10/14</strain>
    </source>
</reference>
<evidence type="ECO:0000256" key="1">
    <source>
        <dbReference type="ARBA" id="ARBA00022801"/>
    </source>
</evidence>
<protein>
    <submittedName>
        <fullName evidence="7">7370_t:CDS:1</fullName>
    </submittedName>
</protein>
<dbReference type="Pfam" id="PF01734">
    <property type="entry name" value="Patatin"/>
    <property type="match status" value="1"/>
</dbReference>
<evidence type="ECO:0000256" key="4">
    <source>
        <dbReference type="PROSITE-ProRule" id="PRU01161"/>
    </source>
</evidence>
<dbReference type="PANTHER" id="PTHR14226:SF10">
    <property type="entry name" value="TRIACYLGLYCEROL LIPASE 4-RELATED"/>
    <property type="match status" value="1"/>
</dbReference>
<comment type="caution">
    <text evidence="7">The sequence shown here is derived from an EMBL/GenBank/DDBJ whole genome shotgun (WGS) entry which is preliminary data.</text>
</comment>
<dbReference type="SUPFAM" id="SSF52151">
    <property type="entry name" value="FabD/lysophospholipase-like"/>
    <property type="match status" value="1"/>
</dbReference>
<keyword evidence="2" id="KW-0442">Lipid degradation</keyword>
<evidence type="ECO:0000313" key="8">
    <source>
        <dbReference type="Proteomes" id="UP000789901"/>
    </source>
</evidence>